<evidence type="ECO:0000313" key="10">
    <source>
        <dbReference type="EMBL" id="AHJ97442.1"/>
    </source>
</evidence>
<evidence type="ECO:0000256" key="2">
    <source>
        <dbReference type="ARBA" id="ARBA00022448"/>
    </source>
</evidence>
<dbReference type="SUPFAM" id="SSF56935">
    <property type="entry name" value="Porins"/>
    <property type="match status" value="1"/>
</dbReference>
<dbReference type="GO" id="GO:0009279">
    <property type="term" value="C:cell outer membrane"/>
    <property type="evidence" value="ECO:0007669"/>
    <property type="project" value="UniProtKB-SubCell"/>
</dbReference>
<dbReference type="OrthoDB" id="9758870at2"/>
<keyword evidence="8" id="KW-0732">Signal</keyword>
<dbReference type="RefSeq" id="WP_044001868.1">
    <property type="nucleotide sequence ID" value="NZ_CP007145.1"/>
</dbReference>
<dbReference type="InterPro" id="IPR008969">
    <property type="entry name" value="CarboxyPept-like_regulatory"/>
</dbReference>
<evidence type="ECO:0000256" key="3">
    <source>
        <dbReference type="ARBA" id="ARBA00022452"/>
    </source>
</evidence>
<feature type="signal peptide" evidence="8">
    <location>
        <begin position="1"/>
        <end position="22"/>
    </location>
</feature>
<dbReference type="EMBL" id="CP007145">
    <property type="protein sequence ID" value="AHJ97442.1"/>
    <property type="molecule type" value="Genomic_DNA"/>
</dbReference>
<keyword evidence="4 7" id="KW-0812">Transmembrane</keyword>
<evidence type="ECO:0000313" key="11">
    <source>
        <dbReference type="Proteomes" id="UP000019423"/>
    </source>
</evidence>
<keyword evidence="3 7" id="KW-1134">Transmembrane beta strand</keyword>
<keyword evidence="2 7" id="KW-0813">Transport</keyword>
<dbReference type="STRING" id="1227739.Hsw_1847"/>
<dbReference type="eggNOG" id="COG4771">
    <property type="taxonomic scope" value="Bacteria"/>
</dbReference>
<dbReference type="InterPro" id="IPR039426">
    <property type="entry name" value="TonB-dep_rcpt-like"/>
</dbReference>
<dbReference type="Pfam" id="PF13715">
    <property type="entry name" value="CarbopepD_reg_2"/>
    <property type="match status" value="1"/>
</dbReference>
<feature type="chain" id="PRO_5004911024" evidence="8">
    <location>
        <begin position="23"/>
        <end position="925"/>
    </location>
</feature>
<evidence type="ECO:0000256" key="6">
    <source>
        <dbReference type="ARBA" id="ARBA00023237"/>
    </source>
</evidence>
<dbReference type="HOGENOM" id="CLU_016599_0_0_10"/>
<dbReference type="InterPro" id="IPR011662">
    <property type="entry name" value="Secretin/TonB_short_N"/>
</dbReference>
<evidence type="ECO:0000256" key="5">
    <source>
        <dbReference type="ARBA" id="ARBA00023136"/>
    </source>
</evidence>
<keyword evidence="11" id="KW-1185">Reference proteome</keyword>
<evidence type="ECO:0000256" key="8">
    <source>
        <dbReference type="SAM" id="SignalP"/>
    </source>
</evidence>
<dbReference type="Gene3D" id="3.55.50.30">
    <property type="match status" value="1"/>
</dbReference>
<dbReference type="SUPFAM" id="SSF49464">
    <property type="entry name" value="Carboxypeptidase regulatory domain-like"/>
    <property type="match status" value="1"/>
</dbReference>
<name>W8F0D3_9BACT</name>
<dbReference type="SMART" id="SM00965">
    <property type="entry name" value="STN"/>
    <property type="match status" value="1"/>
</dbReference>
<organism evidence="10 11">
    <name type="scientific">Hymenobacter swuensis DY53</name>
    <dbReference type="NCBI Taxonomy" id="1227739"/>
    <lineage>
        <taxon>Bacteria</taxon>
        <taxon>Pseudomonadati</taxon>
        <taxon>Bacteroidota</taxon>
        <taxon>Cytophagia</taxon>
        <taxon>Cytophagales</taxon>
        <taxon>Hymenobacteraceae</taxon>
        <taxon>Hymenobacter</taxon>
    </lineage>
</organism>
<reference evidence="10 11" key="1">
    <citation type="submission" date="2014-01" db="EMBL/GenBank/DDBJ databases">
        <title>Complete genome sequence of ionizing-radiation resistance bacterium Hymenobacter swuensis DY53.</title>
        <authorList>
            <person name="Jung J.-H."/>
            <person name="Jeong S.-W."/>
            <person name="Joe M.-H."/>
            <person name="Cho y.-j."/>
            <person name="Kim M.-K."/>
            <person name="Lim S.-Y."/>
        </authorList>
    </citation>
    <scope>NUCLEOTIDE SEQUENCE [LARGE SCALE GENOMIC DNA]</scope>
    <source>
        <strain evidence="10 11">DY53</strain>
    </source>
</reference>
<dbReference type="KEGG" id="hsw:Hsw_1847"/>
<proteinExistence type="inferred from homology"/>
<dbReference type="InterPro" id="IPR012910">
    <property type="entry name" value="Plug_dom"/>
</dbReference>
<keyword evidence="6 7" id="KW-0998">Cell outer membrane</keyword>
<evidence type="ECO:0000256" key="4">
    <source>
        <dbReference type="ARBA" id="ARBA00022692"/>
    </source>
</evidence>
<comment type="similarity">
    <text evidence="7">Belongs to the TonB-dependent receptor family.</text>
</comment>
<dbReference type="InterPro" id="IPR036942">
    <property type="entry name" value="Beta-barrel_TonB_sf"/>
</dbReference>
<feature type="domain" description="Secretin/TonB short N-terminal" evidence="9">
    <location>
        <begin position="52"/>
        <end position="103"/>
    </location>
</feature>
<dbReference type="Pfam" id="PF07715">
    <property type="entry name" value="Plug"/>
    <property type="match status" value="1"/>
</dbReference>
<evidence type="ECO:0000259" key="9">
    <source>
        <dbReference type="SMART" id="SM00965"/>
    </source>
</evidence>
<dbReference type="PATRIC" id="fig|1227739.3.peg.2067"/>
<gene>
    <name evidence="10" type="ORF">Hsw_1847</name>
</gene>
<sequence>MNKKYFLLLGFSLLFYNTQLRAQVTPPTVSTRELSNATLDAFIKEIEAQTPYRFFFAPGVIDNIKVTTKAGNHPLAATLQQILQGTPLRFAIDQNNRVYLTTGAAIQTALPEYFFLPESPGGIAVEETLTNAADEEEAAQQRARSAVKLYEVGIVPNEKNKGMATLAGHVRDIKSGEPIIGASVFIESPSIGTTTDQFGAYSITLPLGRHELRIRGIGINNTKRQLVVRGDGKLEIEVEEDITPLREVVIEAEKDKNVAGMQMGLEKLDIKTIRQVPTAFGEADILRVVMMLPGVKSVGEGSTGLNVRGGAADQNLILFNDATVYNPSHLFGFFSAFNPDILKSVELYKSAIPAKYGGRLSSVLDITTRDGNKKKFAGSGGIGLLTSRLTLEGPILKDKSSFIVSGRTSYSNWLLHKIPNSRLRESAASFYDLNAHISHEFNDKNALYITAYSSQDKFRLASDTTYQYKNFNGSIKWRHNFSNKLFGVLTGAVSKYNYNIVSEENPVNASELKFDLGQTNAQMDFTYFLNQKHTLDFGVSSVLYDVLPGSLQPQGEKSLILPDVLQREKGLESALYLSDRFDISPRLSVSVGLRYSLFNALGPRTTYRYLPGVSRSENTITDTLTYKAGDVLATYHGPEYRLSARYALSDVSSVKMSFNRTRQYIHLLSNTTSMSPTDVWKLSDANIRPQVGDQTAIGYYRNFKNNTIETSVETYYKNTRDFVDYKSGATLLLNHHIETDVVNAVGKSYGVEVMVKKLTGKINGWVSYTYSRSLVQVNNQTTSDIVNNGKYYPSNFDKPHDFAMIGNYRFSRRFSSSLNFTYNTGRPITLPLAQYTLGNSTRVYYSERNAYRVPDFYRVDFALNFEGNHKVKKLAHSSFTFSVYNLTGRRNPYSIYFKSVNGELRGYKLSIFGQPIPTLTYNFRF</sequence>
<accession>W8F0D3</accession>
<dbReference type="Gene3D" id="2.60.40.1120">
    <property type="entry name" value="Carboxypeptidase-like, regulatory domain"/>
    <property type="match status" value="1"/>
</dbReference>
<comment type="subcellular location">
    <subcellularLocation>
        <location evidence="1 7">Cell outer membrane</location>
        <topology evidence="1 7">Multi-pass membrane protein</topology>
    </subcellularLocation>
</comment>
<dbReference type="Gene3D" id="2.170.130.10">
    <property type="entry name" value="TonB-dependent receptor, plug domain"/>
    <property type="match status" value="1"/>
</dbReference>
<keyword evidence="10" id="KW-0675">Receptor</keyword>
<dbReference type="Gene3D" id="2.40.170.20">
    <property type="entry name" value="TonB-dependent receptor, beta-barrel domain"/>
    <property type="match status" value="1"/>
</dbReference>
<dbReference type="PROSITE" id="PS52016">
    <property type="entry name" value="TONB_DEPENDENT_REC_3"/>
    <property type="match status" value="1"/>
</dbReference>
<evidence type="ECO:0000256" key="7">
    <source>
        <dbReference type="PROSITE-ProRule" id="PRU01360"/>
    </source>
</evidence>
<dbReference type="AlphaFoldDB" id="W8F0D3"/>
<dbReference type="Proteomes" id="UP000019423">
    <property type="component" value="Chromosome"/>
</dbReference>
<protein>
    <submittedName>
        <fullName evidence="10">TonB-dependent receptor</fullName>
    </submittedName>
</protein>
<dbReference type="InterPro" id="IPR037066">
    <property type="entry name" value="Plug_dom_sf"/>
</dbReference>
<keyword evidence="5 7" id="KW-0472">Membrane</keyword>
<evidence type="ECO:0000256" key="1">
    <source>
        <dbReference type="ARBA" id="ARBA00004571"/>
    </source>
</evidence>